<evidence type="ECO:0000259" key="1">
    <source>
        <dbReference type="Pfam" id="PF08486"/>
    </source>
</evidence>
<dbReference type="Proteomes" id="UP000606499">
    <property type="component" value="Unassembled WGS sequence"/>
</dbReference>
<dbReference type="NCBIfam" id="TIGR02669">
    <property type="entry name" value="SpoIID_LytB"/>
    <property type="match status" value="1"/>
</dbReference>
<organism evidence="2 3">
    <name type="scientific">Agathobaculum faecis</name>
    <dbReference type="NCBI Taxonomy" id="2763013"/>
    <lineage>
        <taxon>Bacteria</taxon>
        <taxon>Bacillati</taxon>
        <taxon>Bacillota</taxon>
        <taxon>Clostridia</taxon>
        <taxon>Eubacteriales</taxon>
        <taxon>Butyricicoccaceae</taxon>
        <taxon>Agathobaculum</taxon>
    </lineage>
</organism>
<protein>
    <submittedName>
        <fullName evidence="2">Stage II sporulation protein D</fullName>
    </submittedName>
</protein>
<feature type="domain" description="Sporulation stage II protein D amidase enhancer LytB N-terminal" evidence="1">
    <location>
        <begin position="68"/>
        <end position="160"/>
    </location>
</feature>
<keyword evidence="3" id="KW-1185">Reference proteome</keyword>
<gene>
    <name evidence="2" type="primary">spoIID</name>
    <name evidence="2" type="ORF">H8S45_08610</name>
</gene>
<dbReference type="GO" id="GO:0030435">
    <property type="term" value="P:sporulation resulting in formation of a cellular spore"/>
    <property type="evidence" value="ECO:0007669"/>
    <property type="project" value="InterPro"/>
</dbReference>
<dbReference type="AlphaFoldDB" id="A0A923LUE8"/>
<dbReference type="InterPro" id="IPR013486">
    <property type="entry name" value="SpoIID/LytB"/>
</dbReference>
<dbReference type="Pfam" id="PF08486">
    <property type="entry name" value="SpoIID"/>
    <property type="match status" value="1"/>
</dbReference>
<sequence>MRKLLLAGCGLVSVLYLLPMVWSFGGIADGQAPETLLIPDAAPVDAAADAGAADYSTVTVEIDGTPTALPLETYVEGVVAAEISNDFPLEAIRAQAVAARTYAVYKLSRGRPDVHPDADLCDDYHHCAAYRDVAVETAAGSDLSRVRQAVRDTEGEILTYDGAPIAAVFHCVSGPRTEAAADVWGEDIPYLQSEVSPGGSACSEYESSVTVPAEDFRQTVQESFPSAEVSGAPDTWFKASVRSDAGGVITVKLGGLTVEGTAVRELFGLNSTNFTITTTEDSITFHTIGYGHGVGLSQYGAKYLAEQGATYQDILSNYYQDTVLTRI</sequence>
<proteinExistence type="predicted"/>
<dbReference type="InterPro" id="IPR013693">
    <property type="entry name" value="SpoIID/LytB_N"/>
</dbReference>
<dbReference type="InterPro" id="IPR014225">
    <property type="entry name" value="Spore_II_D_firmicutes"/>
</dbReference>
<dbReference type="RefSeq" id="WP_054327502.1">
    <property type="nucleotide sequence ID" value="NZ_JACOPL010000007.1"/>
</dbReference>
<evidence type="ECO:0000313" key="3">
    <source>
        <dbReference type="Proteomes" id="UP000606499"/>
    </source>
</evidence>
<evidence type="ECO:0000313" key="2">
    <source>
        <dbReference type="EMBL" id="MBC5725516.1"/>
    </source>
</evidence>
<name>A0A923LUE8_9FIRM</name>
<reference evidence="2" key="1">
    <citation type="submission" date="2020-08" db="EMBL/GenBank/DDBJ databases">
        <title>Genome public.</title>
        <authorList>
            <person name="Liu C."/>
            <person name="Sun Q."/>
        </authorList>
    </citation>
    <scope>NUCLEOTIDE SEQUENCE</scope>
    <source>
        <strain evidence="2">NSJ-28</strain>
    </source>
</reference>
<dbReference type="NCBIfam" id="TIGR02870">
    <property type="entry name" value="spore_II_D"/>
    <property type="match status" value="1"/>
</dbReference>
<accession>A0A923LUE8</accession>
<comment type="caution">
    <text evidence="2">The sequence shown here is derived from an EMBL/GenBank/DDBJ whole genome shotgun (WGS) entry which is preliminary data.</text>
</comment>
<dbReference type="EMBL" id="JACOPL010000007">
    <property type="protein sequence ID" value="MBC5725516.1"/>
    <property type="molecule type" value="Genomic_DNA"/>
</dbReference>